<protein>
    <submittedName>
        <fullName evidence="1">Uncharacterized protein</fullName>
    </submittedName>
</protein>
<dbReference type="AlphaFoldDB" id="A0A2P2QMF5"/>
<reference evidence="1" key="1">
    <citation type="submission" date="2018-02" db="EMBL/GenBank/DDBJ databases">
        <title>Rhizophora mucronata_Transcriptome.</title>
        <authorList>
            <person name="Meera S.P."/>
            <person name="Sreeshan A."/>
            <person name="Augustine A."/>
        </authorList>
    </citation>
    <scope>NUCLEOTIDE SEQUENCE</scope>
    <source>
        <tissue evidence="1">Leaf</tissue>
    </source>
</reference>
<dbReference type="InterPro" id="IPR036259">
    <property type="entry name" value="MFS_trans_sf"/>
</dbReference>
<proteinExistence type="predicted"/>
<evidence type="ECO:0000313" key="1">
    <source>
        <dbReference type="EMBL" id="MBX68158.1"/>
    </source>
</evidence>
<organism evidence="1">
    <name type="scientific">Rhizophora mucronata</name>
    <name type="common">Asiatic mangrove</name>
    <dbReference type="NCBI Taxonomy" id="61149"/>
    <lineage>
        <taxon>Eukaryota</taxon>
        <taxon>Viridiplantae</taxon>
        <taxon>Streptophyta</taxon>
        <taxon>Embryophyta</taxon>
        <taxon>Tracheophyta</taxon>
        <taxon>Spermatophyta</taxon>
        <taxon>Magnoliopsida</taxon>
        <taxon>eudicotyledons</taxon>
        <taxon>Gunneridae</taxon>
        <taxon>Pentapetalae</taxon>
        <taxon>rosids</taxon>
        <taxon>fabids</taxon>
        <taxon>Malpighiales</taxon>
        <taxon>Rhizophoraceae</taxon>
        <taxon>Rhizophora</taxon>
    </lineage>
</organism>
<dbReference type="Gene3D" id="1.20.1250.20">
    <property type="entry name" value="MFS general substrate transporter like domains"/>
    <property type="match status" value="1"/>
</dbReference>
<sequence length="74" mass="8776">MVVVMGKSLYRHNVPQGSPFVRIAQVFVAAFRNRKLPMPEKEEELYEIHEKEFSIQGEIIQRTDQFRYDKIPIP</sequence>
<accession>A0A2P2QMF5</accession>
<name>A0A2P2QMF5_RHIMU</name>
<dbReference type="EMBL" id="GGEC01087674">
    <property type="protein sequence ID" value="MBX68158.1"/>
    <property type="molecule type" value="Transcribed_RNA"/>
</dbReference>